<dbReference type="OrthoDB" id="5464962at2"/>
<dbReference type="Gene3D" id="3.40.190.10">
    <property type="entry name" value="Periplasmic binding protein-like II"/>
    <property type="match status" value="2"/>
</dbReference>
<dbReference type="AlphaFoldDB" id="A0A562RQ69"/>
<dbReference type="PANTHER" id="PTHR35936">
    <property type="entry name" value="MEMBRANE-BOUND LYTIC MUREIN TRANSGLYCOSYLASE F"/>
    <property type="match status" value="1"/>
</dbReference>
<feature type="chain" id="PRO_5022204416" evidence="2">
    <location>
        <begin position="25"/>
        <end position="251"/>
    </location>
</feature>
<evidence type="ECO:0000313" key="5">
    <source>
        <dbReference type="Proteomes" id="UP000318307"/>
    </source>
</evidence>
<accession>A0A562RQ69</accession>
<dbReference type="Proteomes" id="UP000318307">
    <property type="component" value="Unassembled WGS sequence"/>
</dbReference>
<dbReference type="PANTHER" id="PTHR35936:SF38">
    <property type="entry name" value="GLUTAMINE-BINDING PERIPLASMIC PROTEIN"/>
    <property type="match status" value="1"/>
</dbReference>
<dbReference type="RefSeq" id="WP_144685101.1">
    <property type="nucleotide sequence ID" value="NZ_VLLC01000014.1"/>
</dbReference>
<protein>
    <submittedName>
        <fullName evidence="4">Amino acid ABC transporter substrate-binding protein (PAAT family)</fullName>
    </submittedName>
</protein>
<dbReference type="Pfam" id="PF00497">
    <property type="entry name" value="SBP_bac_3"/>
    <property type="match status" value="1"/>
</dbReference>
<dbReference type="SMART" id="SM00062">
    <property type="entry name" value="PBPb"/>
    <property type="match status" value="1"/>
</dbReference>
<reference evidence="4 5" key="1">
    <citation type="submission" date="2019-07" db="EMBL/GenBank/DDBJ databases">
        <title>Genome sequencing of 100 strains of the haloalkaliphilic chemolithoautotrophic sulfur-oxidizing bacterium Thioalkalivibrio.</title>
        <authorList>
            <person name="Muyzer G."/>
        </authorList>
    </citation>
    <scope>NUCLEOTIDE SEQUENCE [LARGE SCALE GENOMIC DNA]</scope>
    <source>
        <strain evidence="4 5">ASO4-4</strain>
    </source>
</reference>
<keyword evidence="5" id="KW-1185">Reference proteome</keyword>
<feature type="domain" description="Solute-binding protein family 3/N-terminal" evidence="3">
    <location>
        <begin position="28"/>
        <end position="251"/>
    </location>
</feature>
<dbReference type="InterPro" id="IPR001638">
    <property type="entry name" value="Solute-binding_3/MltF_N"/>
</dbReference>
<proteinExistence type="predicted"/>
<evidence type="ECO:0000256" key="2">
    <source>
        <dbReference type="SAM" id="SignalP"/>
    </source>
</evidence>
<gene>
    <name evidence="4" type="ORF">LZ24_02049</name>
</gene>
<dbReference type="EMBL" id="VLLC01000014">
    <property type="protein sequence ID" value="TWI71249.1"/>
    <property type="molecule type" value="Genomic_DNA"/>
</dbReference>
<dbReference type="SUPFAM" id="SSF53850">
    <property type="entry name" value="Periplasmic binding protein-like II"/>
    <property type="match status" value="1"/>
</dbReference>
<keyword evidence="1 2" id="KW-0732">Signal</keyword>
<comment type="caution">
    <text evidence="4">The sequence shown here is derived from an EMBL/GenBank/DDBJ whole genome shotgun (WGS) entry which is preliminary data.</text>
</comment>
<organism evidence="4 5">
    <name type="scientific">Desulfobotulus alkaliphilus</name>
    <dbReference type="NCBI Taxonomy" id="622671"/>
    <lineage>
        <taxon>Bacteria</taxon>
        <taxon>Pseudomonadati</taxon>
        <taxon>Thermodesulfobacteriota</taxon>
        <taxon>Desulfobacteria</taxon>
        <taxon>Desulfobacterales</taxon>
        <taxon>Desulfobacteraceae</taxon>
        <taxon>Desulfobotulus</taxon>
    </lineage>
</organism>
<evidence type="ECO:0000256" key="1">
    <source>
        <dbReference type="ARBA" id="ARBA00022729"/>
    </source>
</evidence>
<feature type="signal peptide" evidence="2">
    <location>
        <begin position="1"/>
        <end position="24"/>
    </location>
</feature>
<name>A0A562RQ69_9BACT</name>
<evidence type="ECO:0000259" key="3">
    <source>
        <dbReference type="SMART" id="SM00062"/>
    </source>
</evidence>
<sequence>MKRIKVAFILMIFFFLSPDFSLSAQDKIISVGFAPVPPYVMLDSCGAFSGLEYEIINESFAARGYTVKPEAFPLARLIETVKEGGIDVAARILPSHETGRYLSDIYIIFNNIALGLQSSRLKINSVTDLKGKSIVAFQRASIVLGPEFALMTDDKTRYREVANQALQIRMLFAGRADLVIGEARILNYYLHAKETGIESVKPVVEYHLFPETPYRVAFVNRQHKKEFNLGLAEIRQNGKYDEIIQKYLLAP</sequence>
<evidence type="ECO:0000313" key="4">
    <source>
        <dbReference type="EMBL" id="TWI71249.1"/>
    </source>
</evidence>